<dbReference type="Gene3D" id="3.10.129.10">
    <property type="entry name" value="Hotdog Thioesterase"/>
    <property type="match status" value="1"/>
</dbReference>
<keyword evidence="2" id="KW-1185">Reference proteome</keyword>
<evidence type="ECO:0000313" key="2">
    <source>
        <dbReference type="Proteomes" id="UP000288405"/>
    </source>
</evidence>
<dbReference type="Pfam" id="PF14539">
    <property type="entry name" value="DUF4442"/>
    <property type="match status" value="1"/>
</dbReference>
<dbReference type="AlphaFoldDB" id="A0A432WKN1"/>
<name>A0A432WKN1_9GAMM</name>
<evidence type="ECO:0000313" key="1">
    <source>
        <dbReference type="EMBL" id="RUO34249.1"/>
    </source>
</evidence>
<accession>A0A432WKN1</accession>
<sequence>MRKSIRSWFSSPRGLRFLLNWYRPYRGAAIRVAHISDDFKHARVEMGLRWYNRNYVGTQFGGSLYSMVDPMYMLLLMRLLGREYIVWDKTAHIDFIRPGRGKVHADFTITDEELLAIKNAADNGEKVLPHWDVWIKDKDGEVVAKVRKGLYVRKKPA</sequence>
<reference evidence="1 2" key="1">
    <citation type="journal article" date="2011" name="Front. Microbiol.">
        <title>Genomic signatures of strain selection and enhancement in Bacillus atrophaeus var. globigii, a historical biowarfare simulant.</title>
        <authorList>
            <person name="Gibbons H.S."/>
            <person name="Broomall S.M."/>
            <person name="McNew L.A."/>
            <person name="Daligault H."/>
            <person name="Chapman C."/>
            <person name="Bruce D."/>
            <person name="Karavis M."/>
            <person name="Krepps M."/>
            <person name="McGregor P.A."/>
            <person name="Hong C."/>
            <person name="Park K.H."/>
            <person name="Akmal A."/>
            <person name="Feldman A."/>
            <person name="Lin J.S."/>
            <person name="Chang W.E."/>
            <person name="Higgs B.W."/>
            <person name="Demirev P."/>
            <person name="Lindquist J."/>
            <person name="Liem A."/>
            <person name="Fochler E."/>
            <person name="Read T.D."/>
            <person name="Tapia R."/>
            <person name="Johnson S."/>
            <person name="Bishop-Lilly K.A."/>
            <person name="Detter C."/>
            <person name="Han C."/>
            <person name="Sozhamannan S."/>
            <person name="Rosenzweig C.N."/>
            <person name="Skowronski E.W."/>
        </authorList>
    </citation>
    <scope>NUCLEOTIDE SEQUENCE [LARGE SCALE GENOMIC DNA]</scope>
    <source>
        <strain evidence="1 2">GYP-17</strain>
    </source>
</reference>
<dbReference type="RefSeq" id="WP_126776666.1">
    <property type="nucleotide sequence ID" value="NZ_PIPM01000004.1"/>
</dbReference>
<dbReference type="SUPFAM" id="SSF54637">
    <property type="entry name" value="Thioesterase/thiol ester dehydrase-isomerase"/>
    <property type="match status" value="1"/>
</dbReference>
<proteinExistence type="predicted"/>
<organism evidence="1 2">
    <name type="scientific">Aliidiomarina sanyensis</name>
    <dbReference type="NCBI Taxonomy" id="1249555"/>
    <lineage>
        <taxon>Bacteria</taxon>
        <taxon>Pseudomonadati</taxon>
        <taxon>Pseudomonadota</taxon>
        <taxon>Gammaproteobacteria</taxon>
        <taxon>Alteromonadales</taxon>
        <taxon>Idiomarinaceae</taxon>
        <taxon>Aliidiomarina</taxon>
    </lineage>
</organism>
<dbReference type="InterPro" id="IPR027961">
    <property type="entry name" value="DUF4442"/>
</dbReference>
<dbReference type="InterPro" id="IPR029069">
    <property type="entry name" value="HotDog_dom_sf"/>
</dbReference>
<dbReference type="OrthoDB" id="9814774at2"/>
<comment type="caution">
    <text evidence="1">The sequence shown here is derived from an EMBL/GenBank/DDBJ whole genome shotgun (WGS) entry which is preliminary data.</text>
</comment>
<gene>
    <name evidence="1" type="ORF">CWE11_05845</name>
</gene>
<dbReference type="EMBL" id="PIPM01000004">
    <property type="protein sequence ID" value="RUO34249.1"/>
    <property type="molecule type" value="Genomic_DNA"/>
</dbReference>
<dbReference type="Proteomes" id="UP000288405">
    <property type="component" value="Unassembled WGS sequence"/>
</dbReference>
<protein>
    <submittedName>
        <fullName evidence="1">Tetrameric acyl-CoA thioesterase</fullName>
    </submittedName>
</protein>